<gene>
    <name evidence="1" type="ORF">ARMSODRAFT_1025414</name>
</gene>
<dbReference type="Proteomes" id="UP000218334">
    <property type="component" value="Unassembled WGS sequence"/>
</dbReference>
<keyword evidence="2" id="KW-1185">Reference proteome</keyword>
<organism evidence="1 2">
    <name type="scientific">Armillaria solidipes</name>
    <dbReference type="NCBI Taxonomy" id="1076256"/>
    <lineage>
        <taxon>Eukaryota</taxon>
        <taxon>Fungi</taxon>
        <taxon>Dikarya</taxon>
        <taxon>Basidiomycota</taxon>
        <taxon>Agaricomycotina</taxon>
        <taxon>Agaricomycetes</taxon>
        <taxon>Agaricomycetidae</taxon>
        <taxon>Agaricales</taxon>
        <taxon>Marasmiineae</taxon>
        <taxon>Physalacriaceae</taxon>
        <taxon>Armillaria</taxon>
    </lineage>
</organism>
<dbReference type="AlphaFoldDB" id="A0A2H3B6M9"/>
<sequence length="96" mass="10945">MSFASPPHNGSRWLSLKYPRYTTLRRRYHPYTRPRLVLLPPSPLLSSNKIVHEEFTKQALGMVDGPAGRWKTVLAVLAALAIFIRVVENVCRCDVI</sequence>
<evidence type="ECO:0000313" key="1">
    <source>
        <dbReference type="EMBL" id="PBK61678.1"/>
    </source>
</evidence>
<evidence type="ECO:0000313" key="2">
    <source>
        <dbReference type="Proteomes" id="UP000218334"/>
    </source>
</evidence>
<proteinExistence type="predicted"/>
<name>A0A2H3B6M9_9AGAR</name>
<protein>
    <submittedName>
        <fullName evidence="1">Uncharacterized protein</fullName>
    </submittedName>
</protein>
<accession>A0A2H3B6M9</accession>
<reference evidence="2" key="1">
    <citation type="journal article" date="2017" name="Nat. Ecol. Evol.">
        <title>Genome expansion and lineage-specific genetic innovations in the forest pathogenic fungi Armillaria.</title>
        <authorList>
            <person name="Sipos G."/>
            <person name="Prasanna A.N."/>
            <person name="Walter M.C."/>
            <person name="O'Connor E."/>
            <person name="Balint B."/>
            <person name="Krizsan K."/>
            <person name="Kiss B."/>
            <person name="Hess J."/>
            <person name="Varga T."/>
            <person name="Slot J."/>
            <person name="Riley R."/>
            <person name="Boka B."/>
            <person name="Rigling D."/>
            <person name="Barry K."/>
            <person name="Lee J."/>
            <person name="Mihaltcheva S."/>
            <person name="LaButti K."/>
            <person name="Lipzen A."/>
            <person name="Waldron R."/>
            <person name="Moloney N.M."/>
            <person name="Sperisen C."/>
            <person name="Kredics L."/>
            <person name="Vagvoelgyi C."/>
            <person name="Patrignani A."/>
            <person name="Fitzpatrick D."/>
            <person name="Nagy I."/>
            <person name="Doyle S."/>
            <person name="Anderson J.B."/>
            <person name="Grigoriev I.V."/>
            <person name="Gueldener U."/>
            <person name="Muensterkoetter M."/>
            <person name="Nagy L.G."/>
        </authorList>
    </citation>
    <scope>NUCLEOTIDE SEQUENCE [LARGE SCALE GENOMIC DNA]</scope>
    <source>
        <strain evidence="2">28-4</strain>
    </source>
</reference>
<dbReference type="EMBL" id="KZ293473">
    <property type="protein sequence ID" value="PBK61678.1"/>
    <property type="molecule type" value="Genomic_DNA"/>
</dbReference>